<evidence type="ECO:0000259" key="8">
    <source>
        <dbReference type="Pfam" id="PF01764"/>
    </source>
</evidence>
<dbReference type="PANTHER" id="PTHR47090">
    <property type="entry name" value="PROTEIN EDS1-RELATED"/>
    <property type="match status" value="1"/>
</dbReference>
<dbReference type="EMBL" id="JAUIZM010000009">
    <property type="protein sequence ID" value="KAK1363348.1"/>
    <property type="molecule type" value="Genomic_DNA"/>
</dbReference>
<keyword evidence="6" id="KW-0539">Nucleus</keyword>
<evidence type="ECO:0000256" key="3">
    <source>
        <dbReference type="ARBA" id="ARBA00022490"/>
    </source>
</evidence>
<dbReference type="SUPFAM" id="SSF53474">
    <property type="entry name" value="alpha/beta-Hydrolases"/>
    <property type="match status" value="1"/>
</dbReference>
<accession>A0AAD8M8V5</accession>
<comment type="subcellular location">
    <subcellularLocation>
        <location evidence="2">Cytoplasm</location>
    </subcellularLocation>
    <subcellularLocation>
        <location evidence="1">Nucleus</location>
    </subcellularLocation>
</comment>
<evidence type="ECO:0000256" key="6">
    <source>
        <dbReference type="ARBA" id="ARBA00023242"/>
    </source>
</evidence>
<evidence type="ECO:0000256" key="2">
    <source>
        <dbReference type="ARBA" id="ARBA00004496"/>
    </source>
</evidence>
<dbReference type="GO" id="GO:0005737">
    <property type="term" value="C:cytoplasm"/>
    <property type="evidence" value="ECO:0007669"/>
    <property type="project" value="UniProtKB-SubCell"/>
</dbReference>
<proteinExistence type="predicted"/>
<dbReference type="Gene3D" id="3.40.50.1820">
    <property type="entry name" value="alpha/beta hydrolase"/>
    <property type="match status" value="1"/>
</dbReference>
<gene>
    <name evidence="10" type="ORF">POM88_038909</name>
</gene>
<dbReference type="InterPro" id="IPR029058">
    <property type="entry name" value="AB_hydrolase_fold"/>
</dbReference>
<feature type="domain" description="EDS1 EP" evidence="9">
    <location>
        <begin position="404"/>
        <end position="594"/>
    </location>
</feature>
<dbReference type="Pfam" id="PF18117">
    <property type="entry name" value="EDS1_EP"/>
    <property type="match status" value="1"/>
</dbReference>
<evidence type="ECO:0000313" key="10">
    <source>
        <dbReference type="EMBL" id="KAK1363348.1"/>
    </source>
</evidence>
<reference evidence="10" key="1">
    <citation type="submission" date="2023-02" db="EMBL/GenBank/DDBJ databases">
        <title>Genome of toxic invasive species Heracleum sosnowskyi carries increased number of genes despite the absence of recent whole-genome duplications.</title>
        <authorList>
            <person name="Schelkunov M."/>
            <person name="Shtratnikova V."/>
            <person name="Makarenko M."/>
            <person name="Klepikova A."/>
            <person name="Omelchenko D."/>
            <person name="Novikova G."/>
            <person name="Obukhova E."/>
            <person name="Bogdanov V."/>
            <person name="Penin A."/>
            <person name="Logacheva M."/>
        </authorList>
    </citation>
    <scope>NUCLEOTIDE SEQUENCE</scope>
    <source>
        <strain evidence="10">Hsosn_3</strain>
        <tissue evidence="10">Leaf</tissue>
    </source>
</reference>
<evidence type="ECO:0000256" key="1">
    <source>
        <dbReference type="ARBA" id="ARBA00004123"/>
    </source>
</evidence>
<feature type="domain" description="Fungal lipase-type" evidence="8">
    <location>
        <begin position="77"/>
        <end position="193"/>
    </location>
</feature>
<dbReference type="Pfam" id="PF01764">
    <property type="entry name" value="Lipase_3"/>
    <property type="match status" value="1"/>
</dbReference>
<name>A0AAD8M8V5_9APIA</name>
<dbReference type="AlphaFoldDB" id="A0AAD8M8V5"/>
<reference evidence="10" key="2">
    <citation type="submission" date="2023-05" db="EMBL/GenBank/DDBJ databases">
        <authorList>
            <person name="Schelkunov M.I."/>
        </authorList>
    </citation>
    <scope>NUCLEOTIDE SEQUENCE</scope>
    <source>
        <strain evidence="10">Hsosn_3</strain>
        <tissue evidence="10">Leaf</tissue>
    </source>
</reference>
<dbReference type="GO" id="GO:0006629">
    <property type="term" value="P:lipid metabolic process"/>
    <property type="evidence" value="ECO:0007669"/>
    <property type="project" value="InterPro"/>
</dbReference>
<protein>
    <submittedName>
        <fullName evidence="10">Enhanced disease susceptibility 1</fullName>
    </submittedName>
</protein>
<evidence type="ECO:0000259" key="9">
    <source>
        <dbReference type="Pfam" id="PF18117"/>
    </source>
</evidence>
<dbReference type="InterPro" id="IPR041266">
    <property type="entry name" value="EDS1_EP"/>
</dbReference>
<dbReference type="GO" id="GO:0005634">
    <property type="term" value="C:nucleus"/>
    <property type="evidence" value="ECO:0007669"/>
    <property type="project" value="UniProtKB-SubCell"/>
</dbReference>
<dbReference type="InterPro" id="IPR044214">
    <property type="entry name" value="EDS1-like"/>
</dbReference>
<dbReference type="Proteomes" id="UP001237642">
    <property type="component" value="Unassembled WGS sequence"/>
</dbReference>
<keyword evidence="3" id="KW-0963">Cytoplasm</keyword>
<evidence type="ECO:0000256" key="4">
    <source>
        <dbReference type="ARBA" id="ARBA00022801"/>
    </source>
</evidence>
<evidence type="ECO:0000256" key="5">
    <source>
        <dbReference type="ARBA" id="ARBA00022821"/>
    </source>
</evidence>
<sequence>MEDDRLQGIGLPDDLIKRACSASSKAHKLSGKPYSRGKLRGSPDVVYAFAGSWSMNDFFKNKSFGEKYINLEMFRSMRSIGNNETAKVNAAFADRFEIFHKTLKIEVEKDRKKGRQIVFAGHSSGGPMAIFATLWFLENTKKQEGNEIPFRCLTFGSPLTGDKIFVHVIKRENWSRNFTHFVMKYDIVPRIMLAPVSNIGQELPTVLNFLKNNKTTISQLESLQAQALFRKVMKNASSVASYAANILMGCPNMLLETFSTFNKVSPYRPFGKYVFCTGNGKLVVVENPDAVLQMLFYSSQLDSEAEDVVTALRSLHEHMSYEMELQDLEMKKIICLNQLQNLPLSSVGNTLDQHTAADKALNDLGLSTRARLCLRAAGELEEQKKINQIKIESNEATIKKALSDIEEYKNKCEGKDMNYYDAFKRQNNPEDFKANVKRIELAGIWDEIIELLKRYELPDGFEVCQKWVKLGTEFRQHVEPLDIANYYRHLKNDDTGPYMVKGRPRRYRYTQRWCEHDSKTEFKSTSSSCFWAEVEELRNERYEDIKQKLDALEEEIKDWYDKKHLGIHEFSGGSTFADWWKTLPEQHRSASCLADYMNKCK</sequence>
<keyword evidence="11" id="KW-1185">Reference proteome</keyword>
<keyword evidence="5" id="KW-0611">Plant defense</keyword>
<dbReference type="GO" id="GO:0016787">
    <property type="term" value="F:hydrolase activity"/>
    <property type="evidence" value="ECO:0007669"/>
    <property type="project" value="UniProtKB-KW"/>
</dbReference>
<dbReference type="GO" id="GO:0006952">
    <property type="term" value="P:defense response"/>
    <property type="evidence" value="ECO:0007669"/>
    <property type="project" value="UniProtKB-KW"/>
</dbReference>
<dbReference type="InterPro" id="IPR002921">
    <property type="entry name" value="Fungal_lipase-type"/>
</dbReference>
<keyword evidence="4" id="KW-0378">Hydrolase</keyword>
<evidence type="ECO:0000256" key="7">
    <source>
        <dbReference type="SAM" id="Coils"/>
    </source>
</evidence>
<dbReference type="PANTHER" id="PTHR47090:SF2">
    <property type="entry name" value="PROTEIN EDS1-RELATED"/>
    <property type="match status" value="1"/>
</dbReference>
<organism evidence="10 11">
    <name type="scientific">Heracleum sosnowskyi</name>
    <dbReference type="NCBI Taxonomy" id="360622"/>
    <lineage>
        <taxon>Eukaryota</taxon>
        <taxon>Viridiplantae</taxon>
        <taxon>Streptophyta</taxon>
        <taxon>Embryophyta</taxon>
        <taxon>Tracheophyta</taxon>
        <taxon>Spermatophyta</taxon>
        <taxon>Magnoliopsida</taxon>
        <taxon>eudicotyledons</taxon>
        <taxon>Gunneridae</taxon>
        <taxon>Pentapetalae</taxon>
        <taxon>asterids</taxon>
        <taxon>campanulids</taxon>
        <taxon>Apiales</taxon>
        <taxon>Apiaceae</taxon>
        <taxon>Apioideae</taxon>
        <taxon>apioid superclade</taxon>
        <taxon>Tordylieae</taxon>
        <taxon>Tordyliinae</taxon>
        <taxon>Heracleum</taxon>
    </lineage>
</organism>
<comment type="caution">
    <text evidence="10">The sequence shown here is derived from an EMBL/GenBank/DDBJ whole genome shotgun (WGS) entry which is preliminary data.</text>
</comment>
<keyword evidence="7" id="KW-0175">Coiled coil</keyword>
<evidence type="ECO:0000313" key="11">
    <source>
        <dbReference type="Proteomes" id="UP001237642"/>
    </source>
</evidence>
<feature type="coiled-coil region" evidence="7">
    <location>
        <begin position="535"/>
        <end position="562"/>
    </location>
</feature>